<dbReference type="EMBL" id="VVUY01000011">
    <property type="protein sequence ID" value="KAA2558852.1"/>
    <property type="molecule type" value="Genomic_DNA"/>
</dbReference>
<reference evidence="1 2" key="1">
    <citation type="journal article" date="2019" name="Nat. Med.">
        <title>A library of human gut bacterial isolates paired with longitudinal multiomics data enables mechanistic microbiome research.</title>
        <authorList>
            <person name="Poyet M."/>
            <person name="Groussin M."/>
            <person name="Gibbons S.M."/>
            <person name="Avila-Pacheco J."/>
            <person name="Jiang X."/>
            <person name="Kearney S.M."/>
            <person name="Perrotta A.R."/>
            <person name="Berdy B."/>
            <person name="Zhao S."/>
            <person name="Lieberman T.D."/>
            <person name="Swanson P.K."/>
            <person name="Smith M."/>
            <person name="Roesemann S."/>
            <person name="Alexander J.E."/>
            <person name="Rich S.A."/>
            <person name="Livny J."/>
            <person name="Vlamakis H."/>
            <person name="Clish C."/>
            <person name="Bullock K."/>
            <person name="Deik A."/>
            <person name="Scott J."/>
            <person name="Pierce K.A."/>
            <person name="Xavier R.J."/>
            <person name="Alm E.J."/>
        </authorList>
    </citation>
    <scope>NUCLEOTIDE SEQUENCE [LARGE SCALE GENOMIC DNA]</scope>
    <source>
        <strain evidence="1 2">BIOML-A204</strain>
    </source>
</reference>
<sequence length="110" mass="12656">MEDSTHIDSTKISLYIQQLEFTVSNLEATITRMKKECFDPKKFYGTAITVDACARMHNVCVETVREYVHAGFIPTHPDSTSRKILILTTDALLLDFKQLKQKYKELKLSI</sequence>
<accession>A0A9P3ZI52</accession>
<comment type="caution">
    <text evidence="1">The sequence shown here is derived from an EMBL/GenBank/DDBJ whole genome shotgun (WGS) entry which is preliminary data.</text>
</comment>
<name>A0A9P3ZI52_9BACT</name>
<dbReference type="RefSeq" id="WP_055204651.1">
    <property type="nucleotide sequence ID" value="NZ_DAWDXQ010000004.1"/>
</dbReference>
<proteinExistence type="predicted"/>
<protein>
    <recommendedName>
        <fullName evidence="3">DNA-binding protein</fullName>
    </recommendedName>
</protein>
<dbReference type="AlphaFoldDB" id="A0A9P3ZI52"/>
<evidence type="ECO:0008006" key="3">
    <source>
        <dbReference type="Google" id="ProtNLM"/>
    </source>
</evidence>
<evidence type="ECO:0000313" key="2">
    <source>
        <dbReference type="Proteomes" id="UP000323119"/>
    </source>
</evidence>
<gene>
    <name evidence="1" type="ORF">F2S36_11905</name>
</gene>
<dbReference type="Proteomes" id="UP000323119">
    <property type="component" value="Unassembled WGS sequence"/>
</dbReference>
<evidence type="ECO:0000313" key="1">
    <source>
        <dbReference type="EMBL" id="KAA2558852.1"/>
    </source>
</evidence>
<organism evidence="1 2">
    <name type="scientific">Alistipes onderdonkii</name>
    <dbReference type="NCBI Taxonomy" id="328813"/>
    <lineage>
        <taxon>Bacteria</taxon>
        <taxon>Pseudomonadati</taxon>
        <taxon>Bacteroidota</taxon>
        <taxon>Bacteroidia</taxon>
        <taxon>Bacteroidales</taxon>
        <taxon>Rikenellaceae</taxon>
        <taxon>Alistipes</taxon>
    </lineage>
</organism>